<sequence length="511" mass="57731">MRVLDGISRDSQPMAVIETQLLDTYWRHKYLYSTANRLWISYESQRVVNTSQPKDNLIGVRSISQGGNYHFNETTSLMELKINTKSKPLLPIVYTFDADIGYQLVVDFKDSQIPPGNGSLLKVYDNTDRTYGQPLIDLQSQTSPYIYAYAIATNTNQLKLEIYQWVDIKLTVRKFVANGCNATAGDRYTSYSVSGSCQPLCSWLIPGRLNTIGTRILHFSQLSMDMPNDYVELVRVRDNLTKLLVVQVRWQTYNFPDSYPIVTNFAWEVMSTNYTAVNRDKSVQLQNVASLPGDMVLTLPFLAELNAYLEAQVYPGKLDLAGVSATLTPLKCGGEYQVQTGKPLIIQMPDSIIGNAYRCFWIVTAPNESPYYQGNLLEMIYGYGYDFYGKHKSSTNTMIIEYTVGNSELNNLYLNVTTIGCATMCNNQERCLLKRFKCNGQNDCGDWSDERYCDTPQPEPTPRTIYVHTGVSGWILVGVIITLLMAGIVVWVVVRVARKRGFGYATHIDGE</sequence>
<dbReference type="Gene3D" id="4.10.400.10">
    <property type="entry name" value="Low-density Lipoprotein Receptor"/>
    <property type="match status" value="1"/>
</dbReference>
<keyword evidence="1 2" id="KW-1015">Disulfide bond</keyword>
<feature type="transmembrane region" description="Helical" evidence="3">
    <location>
        <begin position="471"/>
        <end position="494"/>
    </location>
</feature>
<keyword evidence="3" id="KW-0472">Membrane</keyword>
<dbReference type="InterPro" id="IPR002172">
    <property type="entry name" value="LDrepeatLR_classA_rpt"/>
</dbReference>
<organism evidence="4">
    <name type="scientific">Oppiella nova</name>
    <dbReference type="NCBI Taxonomy" id="334625"/>
    <lineage>
        <taxon>Eukaryota</taxon>
        <taxon>Metazoa</taxon>
        <taxon>Ecdysozoa</taxon>
        <taxon>Arthropoda</taxon>
        <taxon>Chelicerata</taxon>
        <taxon>Arachnida</taxon>
        <taxon>Acari</taxon>
        <taxon>Acariformes</taxon>
        <taxon>Sarcoptiformes</taxon>
        <taxon>Oribatida</taxon>
        <taxon>Brachypylina</taxon>
        <taxon>Oppioidea</taxon>
        <taxon>Oppiidae</taxon>
        <taxon>Oppiella</taxon>
    </lineage>
</organism>
<dbReference type="AlphaFoldDB" id="A0A7R9QSM4"/>
<dbReference type="SMART" id="SM00192">
    <property type="entry name" value="LDLa"/>
    <property type="match status" value="1"/>
</dbReference>
<reference evidence="4" key="1">
    <citation type="submission" date="2020-11" db="EMBL/GenBank/DDBJ databases">
        <authorList>
            <person name="Tran Van P."/>
        </authorList>
    </citation>
    <scope>NUCLEOTIDE SEQUENCE</scope>
</reference>
<dbReference type="SUPFAM" id="SSF57424">
    <property type="entry name" value="LDL receptor-like module"/>
    <property type="match status" value="1"/>
</dbReference>
<feature type="disulfide bond" evidence="2">
    <location>
        <begin position="438"/>
        <end position="453"/>
    </location>
</feature>
<dbReference type="Pfam" id="PF00057">
    <property type="entry name" value="Ldl_recept_a"/>
    <property type="match status" value="1"/>
</dbReference>
<dbReference type="InterPro" id="IPR036055">
    <property type="entry name" value="LDL_receptor-like_sf"/>
</dbReference>
<accession>A0A7R9QSM4</accession>
<dbReference type="OrthoDB" id="6514358at2759"/>
<gene>
    <name evidence="4" type="ORF">ONB1V03_LOCUS13663</name>
</gene>
<evidence type="ECO:0008006" key="6">
    <source>
        <dbReference type="Google" id="ProtNLM"/>
    </source>
</evidence>
<evidence type="ECO:0000313" key="4">
    <source>
        <dbReference type="EMBL" id="CAD7657029.1"/>
    </source>
</evidence>
<keyword evidence="3" id="KW-0812">Transmembrane</keyword>
<evidence type="ECO:0000256" key="1">
    <source>
        <dbReference type="ARBA" id="ARBA00023157"/>
    </source>
</evidence>
<dbReference type="PROSITE" id="PS50068">
    <property type="entry name" value="LDLRA_2"/>
    <property type="match status" value="1"/>
</dbReference>
<dbReference type="EMBL" id="OC927065">
    <property type="protein sequence ID" value="CAD7657029.1"/>
    <property type="molecule type" value="Genomic_DNA"/>
</dbReference>
<dbReference type="CDD" id="cd00112">
    <property type="entry name" value="LDLa"/>
    <property type="match status" value="1"/>
</dbReference>
<dbReference type="Proteomes" id="UP000728032">
    <property type="component" value="Unassembled WGS sequence"/>
</dbReference>
<proteinExistence type="predicted"/>
<name>A0A7R9QSM4_9ACAR</name>
<keyword evidence="5" id="KW-1185">Reference proteome</keyword>
<comment type="caution">
    <text evidence="2">Lacks conserved residue(s) required for the propagation of feature annotation.</text>
</comment>
<dbReference type="EMBL" id="CAJPVJ010012240">
    <property type="protein sequence ID" value="CAG2174216.1"/>
    <property type="molecule type" value="Genomic_DNA"/>
</dbReference>
<evidence type="ECO:0000256" key="2">
    <source>
        <dbReference type="PROSITE-ProRule" id="PRU00124"/>
    </source>
</evidence>
<protein>
    <recommendedName>
        <fullName evidence="6">CUB domain-containing protein</fullName>
    </recommendedName>
</protein>
<evidence type="ECO:0000313" key="5">
    <source>
        <dbReference type="Proteomes" id="UP000728032"/>
    </source>
</evidence>
<keyword evidence="3" id="KW-1133">Transmembrane helix</keyword>
<evidence type="ECO:0000256" key="3">
    <source>
        <dbReference type="SAM" id="Phobius"/>
    </source>
</evidence>